<dbReference type="InterPro" id="IPR036388">
    <property type="entry name" value="WH-like_DNA-bd_sf"/>
</dbReference>
<dbReference type="PROSITE" id="PS50931">
    <property type="entry name" value="HTH_LYSR"/>
    <property type="match status" value="1"/>
</dbReference>
<keyword evidence="2" id="KW-0805">Transcription regulation</keyword>
<dbReference type="InterPro" id="IPR000847">
    <property type="entry name" value="LysR_HTH_N"/>
</dbReference>
<dbReference type="PANTHER" id="PTHR30537:SF3">
    <property type="entry name" value="TRANSCRIPTIONAL REGULATORY PROTEIN"/>
    <property type="match status" value="1"/>
</dbReference>
<dbReference type="Pfam" id="PF03466">
    <property type="entry name" value="LysR_substrate"/>
    <property type="match status" value="1"/>
</dbReference>
<evidence type="ECO:0000256" key="4">
    <source>
        <dbReference type="ARBA" id="ARBA00023163"/>
    </source>
</evidence>
<sequence>MNWAAISFDWNHIRAFLASVEEGSLSAAARALGQSQPTLSRQIAALEAELGLVLFERVGRRLAPTPAALDLVAHVRAMGEAAGRISLTAAGRSEAVEGTVSVTASDSFSAYLLPGILGRLREVAPGITVDVVAANDIRDLQRREADIAVRHVRPEQPELVARLIRSSGAGLYAAPAYLAARGRPETVEALAGHDFVGFQPVDRFVELMNGFGVPVAQDRIRVVTDSGIVAWEMARAGLAIGVQAREVAALFPEMAPLLPEFEPIPVPIWLTCHRELHTSRRIRLVYDVLADALTELSRSDR</sequence>
<comment type="similarity">
    <text evidence="1">Belongs to the LysR transcriptional regulatory family.</text>
</comment>
<evidence type="ECO:0000313" key="7">
    <source>
        <dbReference type="Proteomes" id="UP001220964"/>
    </source>
</evidence>
<dbReference type="Gene3D" id="1.10.10.10">
    <property type="entry name" value="Winged helix-like DNA-binding domain superfamily/Winged helix DNA-binding domain"/>
    <property type="match status" value="1"/>
</dbReference>
<dbReference type="Pfam" id="PF00126">
    <property type="entry name" value="HTH_1"/>
    <property type="match status" value="1"/>
</dbReference>
<dbReference type="AlphaFoldDB" id="A0AAE3NQN0"/>
<evidence type="ECO:0000259" key="5">
    <source>
        <dbReference type="PROSITE" id="PS50931"/>
    </source>
</evidence>
<dbReference type="RefSeq" id="WP_275565310.1">
    <property type="nucleotide sequence ID" value="NZ_JARGYC010000001.1"/>
</dbReference>
<dbReference type="InterPro" id="IPR058163">
    <property type="entry name" value="LysR-type_TF_proteobact-type"/>
</dbReference>
<feature type="domain" description="HTH lysR-type" evidence="5">
    <location>
        <begin position="8"/>
        <end position="65"/>
    </location>
</feature>
<reference evidence="6" key="1">
    <citation type="submission" date="2023-03" db="EMBL/GenBank/DDBJ databases">
        <title>Multiphase analysis and comparison of six strains from genera Psychromarinibacter, Lutimaribacter, and Maritimibacter, including a novel species: Psychromarinibacter sediminicola sp. nov.</title>
        <authorList>
            <person name="Wang Y.-H."/>
            <person name="Ye M.-Q."/>
            <person name="Du Z.-J."/>
        </authorList>
    </citation>
    <scope>NUCLEOTIDE SEQUENCE</scope>
    <source>
        <strain evidence="6">C21-152</strain>
    </source>
</reference>
<dbReference type="InterPro" id="IPR036390">
    <property type="entry name" value="WH_DNA-bd_sf"/>
</dbReference>
<dbReference type="GO" id="GO:0043565">
    <property type="term" value="F:sequence-specific DNA binding"/>
    <property type="evidence" value="ECO:0007669"/>
    <property type="project" value="TreeGrafter"/>
</dbReference>
<dbReference type="InterPro" id="IPR005119">
    <property type="entry name" value="LysR_subst-bd"/>
</dbReference>
<dbReference type="PANTHER" id="PTHR30537">
    <property type="entry name" value="HTH-TYPE TRANSCRIPTIONAL REGULATOR"/>
    <property type="match status" value="1"/>
</dbReference>
<evidence type="ECO:0000256" key="2">
    <source>
        <dbReference type="ARBA" id="ARBA00023015"/>
    </source>
</evidence>
<dbReference type="EMBL" id="JARGYC010000001">
    <property type="protein sequence ID" value="MDF0599160.1"/>
    <property type="molecule type" value="Genomic_DNA"/>
</dbReference>
<protein>
    <submittedName>
        <fullName evidence="6">LysR family transcriptional regulator</fullName>
    </submittedName>
</protein>
<proteinExistence type="inferred from homology"/>
<dbReference type="Gene3D" id="3.40.190.290">
    <property type="match status" value="1"/>
</dbReference>
<name>A0AAE3NQN0_9RHOB</name>
<dbReference type="GO" id="GO:0003700">
    <property type="term" value="F:DNA-binding transcription factor activity"/>
    <property type="evidence" value="ECO:0007669"/>
    <property type="project" value="InterPro"/>
</dbReference>
<keyword evidence="3" id="KW-0238">DNA-binding</keyword>
<dbReference type="InterPro" id="IPR011991">
    <property type="entry name" value="ArsR-like_HTH"/>
</dbReference>
<evidence type="ECO:0000313" key="6">
    <source>
        <dbReference type="EMBL" id="MDF0599160.1"/>
    </source>
</evidence>
<dbReference type="CDD" id="cd00090">
    <property type="entry name" value="HTH_ARSR"/>
    <property type="match status" value="1"/>
</dbReference>
<evidence type="ECO:0000256" key="1">
    <source>
        <dbReference type="ARBA" id="ARBA00009437"/>
    </source>
</evidence>
<organism evidence="6 7">
    <name type="scientific">Psychromarinibacter sediminicola</name>
    <dbReference type="NCBI Taxonomy" id="3033385"/>
    <lineage>
        <taxon>Bacteria</taxon>
        <taxon>Pseudomonadati</taxon>
        <taxon>Pseudomonadota</taxon>
        <taxon>Alphaproteobacteria</taxon>
        <taxon>Rhodobacterales</taxon>
        <taxon>Paracoccaceae</taxon>
        <taxon>Psychromarinibacter</taxon>
    </lineage>
</organism>
<dbReference type="Proteomes" id="UP001220964">
    <property type="component" value="Unassembled WGS sequence"/>
</dbReference>
<evidence type="ECO:0000256" key="3">
    <source>
        <dbReference type="ARBA" id="ARBA00023125"/>
    </source>
</evidence>
<keyword evidence="7" id="KW-1185">Reference proteome</keyword>
<dbReference type="GO" id="GO:0006351">
    <property type="term" value="P:DNA-templated transcription"/>
    <property type="evidence" value="ECO:0007669"/>
    <property type="project" value="TreeGrafter"/>
</dbReference>
<dbReference type="PRINTS" id="PR00039">
    <property type="entry name" value="HTHLYSR"/>
</dbReference>
<keyword evidence="4" id="KW-0804">Transcription</keyword>
<dbReference type="SUPFAM" id="SSF46785">
    <property type="entry name" value="Winged helix' DNA-binding domain"/>
    <property type="match status" value="1"/>
</dbReference>
<accession>A0AAE3NQN0</accession>
<dbReference type="SUPFAM" id="SSF53850">
    <property type="entry name" value="Periplasmic binding protein-like II"/>
    <property type="match status" value="1"/>
</dbReference>
<gene>
    <name evidence="6" type="ORF">P1J78_00315</name>
</gene>
<comment type="caution">
    <text evidence="6">The sequence shown here is derived from an EMBL/GenBank/DDBJ whole genome shotgun (WGS) entry which is preliminary data.</text>
</comment>